<evidence type="ECO:0000313" key="3">
    <source>
        <dbReference type="Proteomes" id="UP000053558"/>
    </source>
</evidence>
<comment type="caution">
    <text evidence="2">The sequence shown here is derived from an EMBL/GenBank/DDBJ whole genome shotgun (WGS) entry which is preliminary data.</text>
</comment>
<keyword evidence="1" id="KW-0812">Transmembrane</keyword>
<name>A0A5M3M6M9_CONPW</name>
<keyword evidence="3" id="KW-1185">Reference proteome</keyword>
<feature type="transmembrane region" description="Helical" evidence="1">
    <location>
        <begin position="20"/>
        <end position="43"/>
    </location>
</feature>
<organism evidence="2 3">
    <name type="scientific">Coniophora puteana (strain RWD-64-598)</name>
    <name type="common">Brown rot fungus</name>
    <dbReference type="NCBI Taxonomy" id="741705"/>
    <lineage>
        <taxon>Eukaryota</taxon>
        <taxon>Fungi</taxon>
        <taxon>Dikarya</taxon>
        <taxon>Basidiomycota</taxon>
        <taxon>Agaricomycotina</taxon>
        <taxon>Agaricomycetes</taxon>
        <taxon>Agaricomycetidae</taxon>
        <taxon>Boletales</taxon>
        <taxon>Coniophorineae</taxon>
        <taxon>Coniophoraceae</taxon>
        <taxon>Coniophora</taxon>
    </lineage>
</organism>
<dbReference type="Proteomes" id="UP000053558">
    <property type="component" value="Unassembled WGS sequence"/>
</dbReference>
<gene>
    <name evidence="2" type="ORF">CONPUDRAFT_159758</name>
</gene>
<dbReference type="OMA" id="YIVYDIC"/>
<evidence type="ECO:0000313" key="2">
    <source>
        <dbReference type="EMBL" id="EIW74998.1"/>
    </source>
</evidence>
<evidence type="ECO:0000256" key="1">
    <source>
        <dbReference type="SAM" id="Phobius"/>
    </source>
</evidence>
<keyword evidence="1" id="KW-1133">Transmembrane helix</keyword>
<proteinExistence type="predicted"/>
<reference evidence="3" key="1">
    <citation type="journal article" date="2012" name="Science">
        <title>The Paleozoic origin of enzymatic lignin decomposition reconstructed from 31 fungal genomes.</title>
        <authorList>
            <person name="Floudas D."/>
            <person name="Binder M."/>
            <person name="Riley R."/>
            <person name="Barry K."/>
            <person name="Blanchette R.A."/>
            <person name="Henrissat B."/>
            <person name="Martinez A.T."/>
            <person name="Otillar R."/>
            <person name="Spatafora J.W."/>
            <person name="Yadav J.S."/>
            <person name="Aerts A."/>
            <person name="Benoit I."/>
            <person name="Boyd A."/>
            <person name="Carlson A."/>
            <person name="Copeland A."/>
            <person name="Coutinho P.M."/>
            <person name="de Vries R.P."/>
            <person name="Ferreira P."/>
            <person name="Findley K."/>
            <person name="Foster B."/>
            <person name="Gaskell J."/>
            <person name="Glotzer D."/>
            <person name="Gorecki P."/>
            <person name="Heitman J."/>
            <person name="Hesse C."/>
            <person name="Hori C."/>
            <person name="Igarashi K."/>
            <person name="Jurgens J.A."/>
            <person name="Kallen N."/>
            <person name="Kersten P."/>
            <person name="Kohler A."/>
            <person name="Kuees U."/>
            <person name="Kumar T.K.A."/>
            <person name="Kuo A."/>
            <person name="LaButti K."/>
            <person name="Larrondo L.F."/>
            <person name="Lindquist E."/>
            <person name="Ling A."/>
            <person name="Lombard V."/>
            <person name="Lucas S."/>
            <person name="Lundell T."/>
            <person name="Martin R."/>
            <person name="McLaughlin D.J."/>
            <person name="Morgenstern I."/>
            <person name="Morin E."/>
            <person name="Murat C."/>
            <person name="Nagy L.G."/>
            <person name="Nolan M."/>
            <person name="Ohm R.A."/>
            <person name="Patyshakuliyeva A."/>
            <person name="Rokas A."/>
            <person name="Ruiz-Duenas F.J."/>
            <person name="Sabat G."/>
            <person name="Salamov A."/>
            <person name="Samejima M."/>
            <person name="Schmutz J."/>
            <person name="Slot J.C."/>
            <person name="St John F."/>
            <person name="Stenlid J."/>
            <person name="Sun H."/>
            <person name="Sun S."/>
            <person name="Syed K."/>
            <person name="Tsang A."/>
            <person name="Wiebenga A."/>
            <person name="Young D."/>
            <person name="Pisabarro A."/>
            <person name="Eastwood D.C."/>
            <person name="Martin F."/>
            <person name="Cullen D."/>
            <person name="Grigoriev I.V."/>
            <person name="Hibbett D.S."/>
        </authorList>
    </citation>
    <scope>NUCLEOTIDE SEQUENCE [LARGE SCALE GENOMIC DNA]</scope>
    <source>
        <strain evidence="3">RWD-64-598 SS2</strain>
    </source>
</reference>
<dbReference type="RefSeq" id="XP_007775046.1">
    <property type="nucleotide sequence ID" value="XM_007776856.1"/>
</dbReference>
<feature type="transmembrane region" description="Helical" evidence="1">
    <location>
        <begin position="55"/>
        <end position="79"/>
    </location>
</feature>
<dbReference type="EMBL" id="JH711590">
    <property type="protein sequence ID" value="EIW74998.1"/>
    <property type="molecule type" value="Genomic_DNA"/>
</dbReference>
<dbReference type="KEGG" id="cput:CONPUDRAFT_159758"/>
<dbReference type="AlphaFoldDB" id="A0A5M3M6M9"/>
<keyword evidence="1" id="KW-0472">Membrane</keyword>
<protein>
    <submittedName>
        <fullName evidence="2">Uncharacterized protein</fullName>
    </submittedName>
</protein>
<sequence length="142" mass="15722">MSERDVNAGGPSDSNVIAQALGGPLIGTFVNTYLYGLVTFQFLKYTRAKFRDPFSLRLTVAMLFVLDTAHSISGVYIVYDICVVDYANPSSIGGPPWTYPFTMLASAVETFLTQAFLIYRISASGDSVKTSYWQEHAPSLRW</sequence>
<accession>A0A5M3M6M9</accession>
<dbReference type="OrthoDB" id="2562493at2759"/>
<dbReference type="GeneID" id="19204176"/>
<feature type="transmembrane region" description="Helical" evidence="1">
    <location>
        <begin position="99"/>
        <end position="119"/>
    </location>
</feature>